<reference evidence="2 3" key="1">
    <citation type="submission" date="2016-11" db="EMBL/GenBank/DDBJ databases">
        <authorList>
            <person name="Jaros S."/>
            <person name="Januszkiewicz K."/>
            <person name="Wedrychowicz H."/>
        </authorList>
    </citation>
    <scope>NUCLEOTIDE SEQUENCE [LARGE SCALE GENOMIC DNA]</scope>
    <source>
        <strain evidence="2 3">OK807</strain>
    </source>
</reference>
<dbReference type="SMART" id="SM00923">
    <property type="entry name" value="MbtH"/>
    <property type="match status" value="1"/>
</dbReference>
<evidence type="ECO:0000313" key="2">
    <source>
        <dbReference type="EMBL" id="SFX93290.1"/>
    </source>
</evidence>
<dbReference type="Gene3D" id="3.90.820.10">
    <property type="entry name" value="Structural Genomics, Unknown Function 30-nov-00 1gh9 Mol_id"/>
    <property type="match status" value="1"/>
</dbReference>
<dbReference type="PANTHER" id="PTHR38444">
    <property type="entry name" value="ENTEROBACTIN BIOSYNTHESIS PROTEIN YBDZ"/>
    <property type="match status" value="1"/>
</dbReference>
<dbReference type="InterPro" id="IPR005153">
    <property type="entry name" value="MbtH-like_dom"/>
</dbReference>
<name>A0A1K2B3N0_STRAR</name>
<dbReference type="EMBL" id="FPJO01000008">
    <property type="protein sequence ID" value="SFX93290.1"/>
    <property type="molecule type" value="Genomic_DNA"/>
</dbReference>
<dbReference type="GO" id="GO:0005829">
    <property type="term" value="C:cytosol"/>
    <property type="evidence" value="ECO:0007669"/>
    <property type="project" value="TreeGrafter"/>
</dbReference>
<dbReference type="Pfam" id="PF03621">
    <property type="entry name" value="MbtH"/>
    <property type="match status" value="1"/>
</dbReference>
<gene>
    <name evidence="2" type="ORF">SAMN02787144_10087</name>
</gene>
<dbReference type="InterPro" id="IPR037407">
    <property type="entry name" value="MLP_fam"/>
</dbReference>
<evidence type="ECO:0000259" key="1">
    <source>
        <dbReference type="SMART" id="SM00923"/>
    </source>
</evidence>
<dbReference type="AlphaFoldDB" id="A0A1K2B3N0"/>
<accession>A0A1K2B3N0</accession>
<dbReference type="GO" id="GO:0019290">
    <property type="term" value="P:siderophore biosynthetic process"/>
    <property type="evidence" value="ECO:0007669"/>
    <property type="project" value="TreeGrafter"/>
</dbReference>
<dbReference type="Proteomes" id="UP000181909">
    <property type="component" value="Unassembled WGS sequence"/>
</dbReference>
<organism evidence="2 3">
    <name type="scientific">Streptomyces atratus</name>
    <dbReference type="NCBI Taxonomy" id="1893"/>
    <lineage>
        <taxon>Bacteria</taxon>
        <taxon>Bacillati</taxon>
        <taxon>Actinomycetota</taxon>
        <taxon>Actinomycetes</taxon>
        <taxon>Kitasatosporales</taxon>
        <taxon>Streptomycetaceae</taxon>
        <taxon>Streptomyces</taxon>
    </lineage>
</organism>
<dbReference type="OrthoDB" id="7584480at2"/>
<evidence type="ECO:0000313" key="3">
    <source>
        <dbReference type="Proteomes" id="UP000181909"/>
    </source>
</evidence>
<sequence length="68" mass="7762">MSDDTMRYKVVVNHEEQHSIWFAERALPAGWTETGFSGTREACLEHIAEVWTDLTPKSVRERLGGRAT</sequence>
<dbReference type="RefSeq" id="WP_072485843.1">
    <property type="nucleotide sequence ID" value="NZ_CP108276.1"/>
</dbReference>
<dbReference type="InterPro" id="IPR038020">
    <property type="entry name" value="MbtH-like_sf"/>
</dbReference>
<feature type="domain" description="MbtH-like" evidence="1">
    <location>
        <begin position="1"/>
        <end position="49"/>
    </location>
</feature>
<dbReference type="PANTHER" id="PTHR38444:SF1">
    <property type="entry name" value="ENTEROBACTIN BIOSYNTHESIS PROTEIN YBDZ"/>
    <property type="match status" value="1"/>
</dbReference>
<proteinExistence type="predicted"/>
<protein>
    <submittedName>
        <fullName evidence="2">MbtH protein</fullName>
    </submittedName>
</protein>
<dbReference type="STRING" id="1893.SAMN02787144_10087"/>
<dbReference type="SUPFAM" id="SSF160582">
    <property type="entry name" value="MbtH-like"/>
    <property type="match status" value="1"/>
</dbReference>